<dbReference type="Pfam" id="PF08486">
    <property type="entry name" value="SpoIID"/>
    <property type="match status" value="1"/>
</dbReference>
<evidence type="ECO:0000313" key="4">
    <source>
        <dbReference type="Proteomes" id="UP000253517"/>
    </source>
</evidence>
<evidence type="ECO:0000259" key="2">
    <source>
        <dbReference type="Pfam" id="PF08486"/>
    </source>
</evidence>
<gene>
    <name evidence="3" type="ORF">DES35_101486</name>
</gene>
<comment type="caution">
    <text evidence="3">The sequence shown here is derived from an EMBL/GenBank/DDBJ whole genome shotgun (WGS) entry which is preliminary data.</text>
</comment>
<dbReference type="InterPro" id="IPR013693">
    <property type="entry name" value="SpoIID/LytB_N"/>
</dbReference>
<feature type="signal peptide" evidence="1">
    <location>
        <begin position="1"/>
        <end position="22"/>
    </location>
</feature>
<reference evidence="3 4" key="1">
    <citation type="submission" date="2018-07" db="EMBL/GenBank/DDBJ databases">
        <title>Genomic Encyclopedia of Type Strains, Phase IV (KMG-IV): sequencing the most valuable type-strain genomes for metagenomic binning, comparative biology and taxonomic classification.</title>
        <authorList>
            <person name="Goeker M."/>
        </authorList>
    </citation>
    <scope>NUCLEOTIDE SEQUENCE [LARGE SCALE GENOMIC DNA]</scope>
    <source>
        <strain evidence="3 4">DSM 21410</strain>
    </source>
</reference>
<accession>A0A369A7T6</accession>
<protein>
    <submittedName>
        <fullName evidence="3">Stage II sporulation protein D</fullName>
    </submittedName>
</protein>
<dbReference type="AlphaFoldDB" id="A0A369A7T6"/>
<sequence>MVSKFKLLFLITCCIGTVMLSAQESDIKVRIFSNEIFHEALFRPKNGTYFITAIDSQRMLVDTIIEVSSAGMDNLLTITKQGTHLLLFKGRRALGRYHGLYFIAGDTSCSFLFHLNKKERWYDGSLYIWSTSQSMVAVNHVDLEQYVAGVVESEGGNFPELEYFKAQAVLARTFAIRNITKHLKEGYNLKDDITSQVYHSRAYYRYSDLIRKAVSETRDTIVVDSASRQPIFAAFHANSGGHTVCAEDAWHRKLPNLVAKEDPYSVGMNSYQWTKRLPKKDVQEYIARKLGLKVTSELIAAIDSFHQPVRLNHFRYQNKSFPLRDFRFHFQLKSTFFDIQPDGNQYILSGKGNGHGVGLSQEGAINMASQGFSYKEIIYFYYQNVSFESLSQYKQILAEATQLAF</sequence>
<feature type="domain" description="Sporulation stage II protein D amidase enhancer LytB N-terminal" evidence="2">
    <location>
        <begin position="133"/>
        <end position="222"/>
    </location>
</feature>
<keyword evidence="4" id="KW-1185">Reference proteome</keyword>
<keyword evidence="1" id="KW-0732">Signal</keyword>
<name>A0A369A7T6_9FLAO</name>
<evidence type="ECO:0000313" key="3">
    <source>
        <dbReference type="EMBL" id="RCX05203.1"/>
    </source>
</evidence>
<evidence type="ECO:0000256" key="1">
    <source>
        <dbReference type="SAM" id="SignalP"/>
    </source>
</evidence>
<dbReference type="NCBIfam" id="TIGR02669">
    <property type="entry name" value="SpoIID_LytB"/>
    <property type="match status" value="1"/>
</dbReference>
<dbReference type="Proteomes" id="UP000253517">
    <property type="component" value="Unassembled WGS sequence"/>
</dbReference>
<feature type="chain" id="PRO_5017075954" evidence="1">
    <location>
        <begin position="23"/>
        <end position="405"/>
    </location>
</feature>
<organism evidence="3 4">
    <name type="scientific">Schleiferia thermophila</name>
    <dbReference type="NCBI Taxonomy" id="884107"/>
    <lineage>
        <taxon>Bacteria</taxon>
        <taxon>Pseudomonadati</taxon>
        <taxon>Bacteroidota</taxon>
        <taxon>Flavobacteriia</taxon>
        <taxon>Flavobacteriales</taxon>
        <taxon>Schleiferiaceae</taxon>
        <taxon>Schleiferia</taxon>
    </lineage>
</organism>
<proteinExistence type="predicted"/>
<dbReference type="InterPro" id="IPR013486">
    <property type="entry name" value="SpoIID/LytB"/>
</dbReference>
<dbReference type="EMBL" id="QPJS01000001">
    <property type="protein sequence ID" value="RCX05203.1"/>
    <property type="molecule type" value="Genomic_DNA"/>
</dbReference>
<dbReference type="GO" id="GO:0030435">
    <property type="term" value="P:sporulation resulting in formation of a cellular spore"/>
    <property type="evidence" value="ECO:0007669"/>
    <property type="project" value="InterPro"/>
</dbReference>
<dbReference type="RefSeq" id="WP_037360119.1">
    <property type="nucleotide sequence ID" value="NZ_BHZF01000001.1"/>
</dbReference>